<dbReference type="GO" id="GO:0043410">
    <property type="term" value="P:positive regulation of MAPK cascade"/>
    <property type="evidence" value="ECO:0007669"/>
    <property type="project" value="TreeGrafter"/>
</dbReference>
<dbReference type="PANTHER" id="PTHR24248">
    <property type="entry name" value="ADRENERGIC RECEPTOR-RELATED G-PROTEIN COUPLED RECEPTOR"/>
    <property type="match status" value="1"/>
</dbReference>
<keyword evidence="6 10" id="KW-0297">G-protein coupled receptor</keyword>
<dbReference type="PRINTS" id="PR00237">
    <property type="entry name" value="GPCRRHODOPSN"/>
</dbReference>
<keyword evidence="5" id="KW-1133">Transmembrane helix</keyword>
<keyword evidence="7" id="KW-0472">Membrane</keyword>
<dbReference type="SUPFAM" id="SSF81321">
    <property type="entry name" value="Family A G protein-coupled receptor-like"/>
    <property type="match status" value="1"/>
</dbReference>
<name>A0A7R8ZTN4_9CRUS</name>
<evidence type="ECO:0000256" key="2">
    <source>
        <dbReference type="ARBA" id="ARBA00010663"/>
    </source>
</evidence>
<comment type="similarity">
    <text evidence="2 10">Belongs to the G-protein coupled receptor 1 family.</text>
</comment>
<keyword evidence="8 10" id="KW-0675">Receptor</keyword>
<dbReference type="GO" id="GO:0004989">
    <property type="term" value="F:octopamine receptor activity"/>
    <property type="evidence" value="ECO:0007669"/>
    <property type="project" value="TreeGrafter"/>
</dbReference>
<feature type="non-terminal residue" evidence="11">
    <location>
        <position position="1"/>
    </location>
</feature>
<dbReference type="InterPro" id="IPR017452">
    <property type="entry name" value="GPCR_Rhodpsn_7TM"/>
</dbReference>
<dbReference type="Pfam" id="PF00001">
    <property type="entry name" value="7tm_1"/>
    <property type="match status" value="1"/>
</dbReference>
<evidence type="ECO:0000256" key="6">
    <source>
        <dbReference type="ARBA" id="ARBA00023040"/>
    </source>
</evidence>
<dbReference type="PANTHER" id="PTHR24248:SF187">
    <property type="entry name" value="OCTOPAMINE RECEPTOR BETA-2R"/>
    <property type="match status" value="1"/>
</dbReference>
<keyword evidence="9 10" id="KW-0807">Transducer</keyword>
<proteinExistence type="inferred from homology"/>
<comment type="subcellular location">
    <subcellularLocation>
        <location evidence="1">Cell membrane</location>
        <topology evidence="1">Multi-pass membrane protein</topology>
    </subcellularLocation>
</comment>
<gene>
    <name evidence="11" type="ORF">CTOB1V02_LOCUS9210</name>
</gene>
<evidence type="ECO:0000256" key="7">
    <source>
        <dbReference type="ARBA" id="ARBA00023136"/>
    </source>
</evidence>
<evidence type="ECO:0000256" key="1">
    <source>
        <dbReference type="ARBA" id="ARBA00004651"/>
    </source>
</evidence>
<dbReference type="AlphaFoldDB" id="A0A7R8ZTN4"/>
<dbReference type="EMBL" id="OB663432">
    <property type="protein sequence ID" value="CAD7231363.1"/>
    <property type="molecule type" value="Genomic_DNA"/>
</dbReference>
<evidence type="ECO:0000256" key="4">
    <source>
        <dbReference type="ARBA" id="ARBA00022692"/>
    </source>
</evidence>
<dbReference type="OrthoDB" id="5957871at2759"/>
<keyword evidence="3" id="KW-1003">Cell membrane</keyword>
<dbReference type="Gene3D" id="1.20.1070.10">
    <property type="entry name" value="Rhodopsin 7-helix transmembrane proteins"/>
    <property type="match status" value="1"/>
</dbReference>
<dbReference type="GO" id="GO:0071880">
    <property type="term" value="P:adenylate cyclase-activating adrenergic receptor signaling pathway"/>
    <property type="evidence" value="ECO:0007669"/>
    <property type="project" value="TreeGrafter"/>
</dbReference>
<organism evidence="11">
    <name type="scientific">Cyprideis torosa</name>
    <dbReference type="NCBI Taxonomy" id="163714"/>
    <lineage>
        <taxon>Eukaryota</taxon>
        <taxon>Metazoa</taxon>
        <taxon>Ecdysozoa</taxon>
        <taxon>Arthropoda</taxon>
        <taxon>Crustacea</taxon>
        <taxon>Oligostraca</taxon>
        <taxon>Ostracoda</taxon>
        <taxon>Podocopa</taxon>
        <taxon>Podocopida</taxon>
        <taxon>Cytherocopina</taxon>
        <taxon>Cytheroidea</taxon>
        <taxon>Cytherideidae</taxon>
        <taxon>Cyprideis</taxon>
    </lineage>
</organism>
<dbReference type="PROSITE" id="PS00237">
    <property type="entry name" value="G_PROTEIN_RECEP_F1_1"/>
    <property type="match status" value="1"/>
</dbReference>
<protein>
    <submittedName>
        <fullName evidence="11">Uncharacterized protein</fullName>
    </submittedName>
</protein>
<evidence type="ECO:0000313" key="11">
    <source>
        <dbReference type="EMBL" id="CAD7231363.1"/>
    </source>
</evidence>
<evidence type="ECO:0000256" key="10">
    <source>
        <dbReference type="RuleBase" id="RU000688"/>
    </source>
</evidence>
<sequence length="161" mass="17561">MFGETFCDLWMSMDVMCCTCSIMSLCAISLDRYIYIEDPLSYGRYMSKKTVMLIVAGIWLVAGLISFLPITLGIHKPDAVEIIVRSSTPAPSTEDPAGPPFPIDSLPLPVSSTPPPPPPKFTECALNLSPTYAVASSAISFYIPCVIMVVLYGRLYQKVSP</sequence>
<dbReference type="PROSITE" id="PS50262">
    <property type="entry name" value="G_PROTEIN_RECEP_F1_2"/>
    <property type="match status" value="1"/>
</dbReference>
<accession>A0A7R8ZTN4</accession>
<reference evidence="11" key="1">
    <citation type="submission" date="2020-11" db="EMBL/GenBank/DDBJ databases">
        <authorList>
            <person name="Tran Van P."/>
        </authorList>
    </citation>
    <scope>NUCLEOTIDE SEQUENCE</scope>
</reference>
<evidence type="ECO:0000256" key="3">
    <source>
        <dbReference type="ARBA" id="ARBA00022475"/>
    </source>
</evidence>
<dbReference type="InterPro" id="IPR000276">
    <property type="entry name" value="GPCR_Rhodpsn"/>
</dbReference>
<dbReference type="GO" id="GO:0005886">
    <property type="term" value="C:plasma membrane"/>
    <property type="evidence" value="ECO:0007669"/>
    <property type="project" value="UniProtKB-SubCell"/>
</dbReference>
<keyword evidence="4 10" id="KW-0812">Transmembrane</keyword>
<evidence type="ECO:0000256" key="5">
    <source>
        <dbReference type="ARBA" id="ARBA00022989"/>
    </source>
</evidence>
<evidence type="ECO:0000256" key="9">
    <source>
        <dbReference type="ARBA" id="ARBA00023224"/>
    </source>
</evidence>
<evidence type="ECO:0000256" key="8">
    <source>
        <dbReference type="ARBA" id="ARBA00023170"/>
    </source>
</evidence>